<name>A0A3E0WX60_9GAMM</name>
<organism evidence="2 3">
    <name type="scientific">Alkalilimnicola ehrlichii</name>
    <dbReference type="NCBI Taxonomy" id="351052"/>
    <lineage>
        <taxon>Bacteria</taxon>
        <taxon>Pseudomonadati</taxon>
        <taxon>Pseudomonadota</taxon>
        <taxon>Gammaproteobacteria</taxon>
        <taxon>Chromatiales</taxon>
        <taxon>Ectothiorhodospiraceae</taxon>
        <taxon>Alkalilimnicola</taxon>
    </lineage>
</organism>
<comment type="caution">
    <text evidence="2">The sequence shown here is derived from an EMBL/GenBank/DDBJ whole genome shotgun (WGS) entry which is preliminary data.</text>
</comment>
<feature type="domain" description="OmpA-like" evidence="1">
    <location>
        <begin position="16"/>
        <end position="55"/>
    </location>
</feature>
<gene>
    <name evidence="2" type="ORF">CAL65_11095</name>
</gene>
<evidence type="ECO:0000313" key="2">
    <source>
        <dbReference type="EMBL" id="RFA36507.1"/>
    </source>
</evidence>
<dbReference type="Proteomes" id="UP000256763">
    <property type="component" value="Unassembled WGS sequence"/>
</dbReference>
<evidence type="ECO:0000259" key="1">
    <source>
        <dbReference type="Pfam" id="PF00691"/>
    </source>
</evidence>
<dbReference type="Gene3D" id="3.30.1330.60">
    <property type="entry name" value="OmpA-like domain"/>
    <property type="match status" value="1"/>
</dbReference>
<dbReference type="SUPFAM" id="SSF103088">
    <property type="entry name" value="OmpA-like"/>
    <property type="match status" value="1"/>
</dbReference>
<sequence>MLISIISSSFQTCVFAQYRAQAVAAWLQGQGVRAGAIVVQAAGEKTPVTETDVGSRHA</sequence>
<evidence type="ECO:0000313" key="3">
    <source>
        <dbReference type="Proteomes" id="UP000256763"/>
    </source>
</evidence>
<dbReference type="Pfam" id="PF00691">
    <property type="entry name" value="OmpA"/>
    <property type="match status" value="1"/>
</dbReference>
<accession>A0A3E0WX60</accession>
<dbReference type="InterPro" id="IPR006665">
    <property type="entry name" value="OmpA-like"/>
</dbReference>
<reference evidence="3" key="1">
    <citation type="submission" date="2017-05" db="EMBL/GenBank/DDBJ databases">
        <authorList>
            <person name="Sharma S."/>
            <person name="Sidhu C."/>
            <person name="Pinnaka A.K."/>
        </authorList>
    </citation>
    <scope>NUCLEOTIDE SEQUENCE [LARGE SCALE GENOMIC DNA]</scope>
    <source>
        <strain evidence="3">AK93</strain>
    </source>
</reference>
<dbReference type="InterPro" id="IPR036737">
    <property type="entry name" value="OmpA-like_sf"/>
</dbReference>
<keyword evidence="3" id="KW-1185">Reference proteome</keyword>
<proteinExistence type="predicted"/>
<dbReference type="EMBL" id="NFZW01000009">
    <property type="protein sequence ID" value="RFA36507.1"/>
    <property type="molecule type" value="Genomic_DNA"/>
</dbReference>
<dbReference type="AlphaFoldDB" id="A0A3E0WX60"/>
<protein>
    <recommendedName>
        <fullName evidence="1">OmpA-like domain-containing protein</fullName>
    </recommendedName>
</protein>